<dbReference type="InterPro" id="IPR036770">
    <property type="entry name" value="Ankyrin_rpt-contain_sf"/>
</dbReference>
<evidence type="ECO:0000256" key="4">
    <source>
        <dbReference type="SAM" id="MobiDB-lite"/>
    </source>
</evidence>
<feature type="repeat" description="ANK" evidence="3">
    <location>
        <begin position="732"/>
        <end position="764"/>
    </location>
</feature>
<keyword evidence="2 3" id="KW-0040">ANK repeat</keyword>
<organism evidence="7 8">
    <name type="scientific">Xylaria bambusicola</name>
    <dbReference type="NCBI Taxonomy" id="326684"/>
    <lineage>
        <taxon>Eukaryota</taxon>
        <taxon>Fungi</taxon>
        <taxon>Dikarya</taxon>
        <taxon>Ascomycota</taxon>
        <taxon>Pezizomycotina</taxon>
        <taxon>Sordariomycetes</taxon>
        <taxon>Xylariomycetidae</taxon>
        <taxon>Xylariales</taxon>
        <taxon>Xylariaceae</taxon>
        <taxon>Xylaria</taxon>
    </lineage>
</organism>
<dbReference type="PROSITE" id="PS50297">
    <property type="entry name" value="ANK_REP_REGION"/>
    <property type="match status" value="12"/>
</dbReference>
<feature type="repeat" description="ANK" evidence="3">
    <location>
        <begin position="865"/>
        <end position="897"/>
    </location>
</feature>
<dbReference type="Gene3D" id="3.40.50.300">
    <property type="entry name" value="P-loop containing nucleotide triphosphate hydrolases"/>
    <property type="match status" value="1"/>
</dbReference>
<evidence type="ECO:0000313" key="7">
    <source>
        <dbReference type="EMBL" id="KAK5634765.1"/>
    </source>
</evidence>
<gene>
    <name evidence="7" type="ORF">RRF57_010478</name>
</gene>
<feature type="compositionally biased region" description="Polar residues" evidence="4">
    <location>
        <begin position="53"/>
        <end position="65"/>
    </location>
</feature>
<evidence type="ECO:0000256" key="3">
    <source>
        <dbReference type="PROSITE-ProRule" id="PRU00023"/>
    </source>
</evidence>
<feature type="domain" description="Nephrocystin 3-like N-terminal" evidence="6">
    <location>
        <begin position="178"/>
        <end position="356"/>
    </location>
</feature>
<evidence type="ECO:0000259" key="5">
    <source>
        <dbReference type="Pfam" id="PF22939"/>
    </source>
</evidence>
<evidence type="ECO:0000313" key="8">
    <source>
        <dbReference type="Proteomes" id="UP001305414"/>
    </source>
</evidence>
<dbReference type="SUPFAM" id="SSF52540">
    <property type="entry name" value="P-loop containing nucleoside triphosphate hydrolases"/>
    <property type="match status" value="1"/>
</dbReference>
<dbReference type="Pfam" id="PF22939">
    <property type="entry name" value="WHD_GPIID"/>
    <property type="match status" value="1"/>
</dbReference>
<dbReference type="Proteomes" id="UP001305414">
    <property type="component" value="Unassembled WGS sequence"/>
</dbReference>
<dbReference type="SUPFAM" id="SSF48403">
    <property type="entry name" value="Ankyrin repeat"/>
    <property type="match status" value="2"/>
</dbReference>
<dbReference type="Pfam" id="PF00023">
    <property type="entry name" value="Ank"/>
    <property type="match status" value="1"/>
</dbReference>
<feature type="region of interest" description="Disordered" evidence="4">
    <location>
        <begin position="122"/>
        <end position="154"/>
    </location>
</feature>
<feature type="repeat" description="ANK" evidence="3">
    <location>
        <begin position="997"/>
        <end position="1029"/>
    </location>
</feature>
<evidence type="ECO:0000259" key="6">
    <source>
        <dbReference type="Pfam" id="PF24883"/>
    </source>
</evidence>
<keyword evidence="8" id="KW-1185">Reference proteome</keyword>
<sequence length="1101" mass="123412">MERELGKKRRKLNFYKCTFCRSIKQKKCNRCEDKGLECSHPEKTDKYRARSPDVNSHDTSSQINDGDTAGQGVGRDSTTCEGSNPIAIHPGLRGMDRLGFGEDNGLRELTREPTTEAAQIRWPEHTSGGGPHYISSAKRTTQAQSQPTPSNLSQGCLRSLAFPEMHNRSKDIETAATGTCEWLLQHETYKRWSTCDRGLLWIKGKLGSGKSTLLRYALENVTAAPDTKDRAFVLSFFFHGRGVELQKSPLGLFRSLLHQLLQQIPNALSDLVATFQQRRDFVGEPGEKWQWHLNELQDFFQSSLPKVLKGHPMWLFVDALDECGYKNAVKLVKHFKSLLQELPSTGLPFRICFTCRHYPILDLDSGFEICLEHENGQDISAFAQAQLSAFRVRGVPTIPDLVMKHASGVFMWVRLVVEHILDLEREGAGTKKIENALHAVPQDLDMVYLELARNMAKSSASLKLIQWICFATRPLSLDELRWALVVDANRSYQSLQQCQDAEDYIYDNDTMERKVKTLSSGLAEAVTSSNTRVIQFIHESVKVFFVEKGISVLNGSSNSAKTGSHEVDLQGYAHYQLSRACIRYLAMEEIARSTMCNRDDLISAFPLLQYATTSWVVHVEQSEIRKVSQDDLLGYFAWPSEALIQLWMHFYKIMERYRNDYPSQGTRMVHILSRYQLMGPLRLILQQADQSGINPRDGYDRTPLSYASLSGHEAVVRLLLDGGANAEVKDVYGWTPLLYATFSGHEAVVQLLLEKGTDIEAKNKNGRTPLSYAAEKGYKAILQLLLNKSANTEVKDNYGWTPLLYATFNRYEAVVQLLLEKGTDIEVKDKNGRTPLSYAAEKGYEVILRLLLDKGADTEAKDEEHSRTPLWWAVMNGDKAVVQLLLDKGTDIEAKDKSSRTPLWRAIVNEYEAVTQLLLNKGANIEAKDESGQTPLWWAVVNRHEATVQLLLDKGADVETKGNNGQTPLLWAAEAGHKAIVRLLLNMGAKIESSDKDGKTPLWYAAMNGHGAVVQLLLDKGASIESSDKDGKTPLWCASMNGHGAVVQLLLDKGASIESSDKDGKTPLWYAVMNGHKAIVQLLFNKGAVIKLRNKDSKTLL</sequence>
<dbReference type="Pfam" id="PF13637">
    <property type="entry name" value="Ank_4"/>
    <property type="match status" value="2"/>
</dbReference>
<feature type="repeat" description="ANK" evidence="3">
    <location>
        <begin position="1063"/>
        <end position="1095"/>
    </location>
</feature>
<reference evidence="7 8" key="1">
    <citation type="submission" date="2023-10" db="EMBL/GenBank/DDBJ databases">
        <title>Draft genome sequence of Xylaria bambusicola isolate GMP-LS, the root and basal stem rot pathogen of sugarcane in Indonesia.</title>
        <authorList>
            <person name="Selvaraj P."/>
            <person name="Muralishankar V."/>
            <person name="Muruganantham S."/>
            <person name="Sp S."/>
            <person name="Haryani S."/>
            <person name="Lau K.J.X."/>
            <person name="Naqvi N.I."/>
        </authorList>
    </citation>
    <scope>NUCLEOTIDE SEQUENCE [LARGE SCALE GENOMIC DNA]</scope>
    <source>
        <strain evidence="7">GMP-LS</strain>
    </source>
</reference>
<feature type="repeat" description="ANK" evidence="3">
    <location>
        <begin position="765"/>
        <end position="797"/>
    </location>
</feature>
<evidence type="ECO:0000256" key="2">
    <source>
        <dbReference type="ARBA" id="ARBA00023043"/>
    </source>
</evidence>
<feature type="repeat" description="ANK" evidence="3">
    <location>
        <begin position="964"/>
        <end position="996"/>
    </location>
</feature>
<dbReference type="PANTHER" id="PTHR24171">
    <property type="entry name" value="ANKYRIN REPEAT DOMAIN-CONTAINING PROTEIN 39-RELATED"/>
    <property type="match status" value="1"/>
</dbReference>
<name>A0AAN7ULA4_9PEZI</name>
<dbReference type="InterPro" id="IPR056884">
    <property type="entry name" value="NPHP3-like_N"/>
</dbReference>
<feature type="repeat" description="ANK" evidence="3">
    <location>
        <begin position="699"/>
        <end position="731"/>
    </location>
</feature>
<feature type="repeat" description="ANK" evidence="3">
    <location>
        <begin position="831"/>
        <end position="863"/>
    </location>
</feature>
<protein>
    <recommendedName>
        <fullName evidence="9">NACHT domain-containing protein</fullName>
    </recommendedName>
</protein>
<feature type="region of interest" description="Disordered" evidence="4">
    <location>
        <begin position="46"/>
        <end position="96"/>
    </location>
</feature>
<feature type="repeat" description="ANK" evidence="3">
    <location>
        <begin position="798"/>
        <end position="830"/>
    </location>
</feature>
<dbReference type="Pfam" id="PF24883">
    <property type="entry name" value="NPHP3_N"/>
    <property type="match status" value="1"/>
</dbReference>
<feature type="repeat" description="ANK" evidence="3">
    <location>
        <begin position="931"/>
        <end position="963"/>
    </location>
</feature>
<evidence type="ECO:0000256" key="1">
    <source>
        <dbReference type="ARBA" id="ARBA00022737"/>
    </source>
</evidence>
<feature type="compositionally biased region" description="Polar residues" evidence="4">
    <location>
        <begin position="137"/>
        <end position="154"/>
    </location>
</feature>
<comment type="caution">
    <text evidence="7">The sequence shown here is derived from an EMBL/GenBank/DDBJ whole genome shotgun (WGS) entry which is preliminary data.</text>
</comment>
<proteinExistence type="predicted"/>
<dbReference type="PROSITE" id="PS50088">
    <property type="entry name" value="ANK_REPEAT"/>
    <property type="match status" value="12"/>
</dbReference>
<dbReference type="PANTHER" id="PTHR24171:SF9">
    <property type="entry name" value="ANKYRIN REPEAT DOMAIN-CONTAINING PROTEIN 39"/>
    <property type="match status" value="1"/>
</dbReference>
<dbReference type="SMART" id="SM00248">
    <property type="entry name" value="ANK"/>
    <property type="match status" value="12"/>
</dbReference>
<dbReference type="PRINTS" id="PR01415">
    <property type="entry name" value="ANKYRIN"/>
</dbReference>
<dbReference type="AlphaFoldDB" id="A0AAN7ULA4"/>
<dbReference type="InterPro" id="IPR002110">
    <property type="entry name" value="Ankyrin_rpt"/>
</dbReference>
<accession>A0AAN7ULA4</accession>
<keyword evidence="1" id="KW-0677">Repeat</keyword>
<dbReference type="InterPro" id="IPR054471">
    <property type="entry name" value="GPIID_WHD"/>
</dbReference>
<evidence type="ECO:0008006" key="9">
    <source>
        <dbReference type="Google" id="ProtNLM"/>
    </source>
</evidence>
<dbReference type="EMBL" id="JAWHQM010000044">
    <property type="protein sequence ID" value="KAK5634765.1"/>
    <property type="molecule type" value="Genomic_DNA"/>
</dbReference>
<dbReference type="Gene3D" id="1.25.40.20">
    <property type="entry name" value="Ankyrin repeat-containing domain"/>
    <property type="match status" value="5"/>
</dbReference>
<feature type="domain" description="GPI inositol-deacylase winged helix" evidence="5">
    <location>
        <begin position="463"/>
        <end position="549"/>
    </location>
</feature>
<feature type="repeat" description="ANK" evidence="3">
    <location>
        <begin position="898"/>
        <end position="930"/>
    </location>
</feature>
<dbReference type="InterPro" id="IPR027417">
    <property type="entry name" value="P-loop_NTPase"/>
</dbReference>
<feature type="repeat" description="ANK" evidence="3">
    <location>
        <begin position="1030"/>
        <end position="1062"/>
    </location>
</feature>
<dbReference type="Pfam" id="PF12796">
    <property type="entry name" value="Ank_2"/>
    <property type="match status" value="3"/>
</dbReference>